<dbReference type="PROSITE" id="PS51123">
    <property type="entry name" value="OMPA_2"/>
    <property type="match status" value="1"/>
</dbReference>
<dbReference type="RefSeq" id="WP_242070222.1">
    <property type="nucleotide sequence ID" value="NZ_JAEACP010000015.1"/>
</dbReference>
<evidence type="ECO:0000259" key="6">
    <source>
        <dbReference type="PROSITE" id="PS51123"/>
    </source>
</evidence>
<evidence type="ECO:0000256" key="3">
    <source>
        <dbReference type="ARBA" id="ARBA00023237"/>
    </source>
</evidence>
<organism evidence="7 8">
    <name type="scientific">Tabrizicola soli</name>
    <dbReference type="NCBI Taxonomy" id="2185115"/>
    <lineage>
        <taxon>Bacteria</taxon>
        <taxon>Pseudomonadati</taxon>
        <taxon>Pseudomonadota</taxon>
        <taxon>Alphaproteobacteria</taxon>
        <taxon>Rhodobacterales</taxon>
        <taxon>Paracoccaceae</taxon>
        <taxon>Tabrizicola</taxon>
    </lineage>
</organism>
<feature type="signal peptide" evidence="5">
    <location>
        <begin position="1"/>
        <end position="21"/>
    </location>
</feature>
<dbReference type="SUPFAM" id="SSF103088">
    <property type="entry name" value="OmpA-like"/>
    <property type="match status" value="1"/>
</dbReference>
<evidence type="ECO:0000256" key="4">
    <source>
        <dbReference type="PROSITE-ProRule" id="PRU00473"/>
    </source>
</evidence>
<keyword evidence="2 4" id="KW-0472">Membrane</keyword>
<reference evidence="8" key="1">
    <citation type="journal article" date="2019" name="Int. J. Syst. Evol. Microbiol.">
        <title>The Global Catalogue of Microorganisms (GCM) 10K type strain sequencing project: providing services to taxonomists for standard genome sequencing and annotation.</title>
        <authorList>
            <consortium name="The Broad Institute Genomics Platform"/>
            <consortium name="The Broad Institute Genome Sequencing Center for Infectious Disease"/>
            <person name="Wu L."/>
            <person name="Ma J."/>
        </authorList>
    </citation>
    <scope>NUCLEOTIDE SEQUENCE [LARGE SCALE GENOMIC DNA]</scope>
    <source>
        <strain evidence="8">KCTC 62102</strain>
    </source>
</reference>
<dbReference type="InterPro" id="IPR006664">
    <property type="entry name" value="OMP_bac"/>
</dbReference>
<keyword evidence="8" id="KW-1185">Reference proteome</keyword>
<dbReference type="PANTHER" id="PTHR30329">
    <property type="entry name" value="STATOR ELEMENT OF FLAGELLAR MOTOR COMPLEX"/>
    <property type="match status" value="1"/>
</dbReference>
<dbReference type="InterPro" id="IPR050330">
    <property type="entry name" value="Bact_OuterMem_StrucFunc"/>
</dbReference>
<dbReference type="Pfam" id="PF00691">
    <property type="entry name" value="OmpA"/>
    <property type="match status" value="1"/>
</dbReference>
<evidence type="ECO:0000256" key="1">
    <source>
        <dbReference type="ARBA" id="ARBA00004442"/>
    </source>
</evidence>
<feature type="domain" description="OmpA-like" evidence="6">
    <location>
        <begin position="110"/>
        <end position="224"/>
    </location>
</feature>
<keyword evidence="3" id="KW-0998">Cell outer membrane</keyword>
<dbReference type="PANTHER" id="PTHR30329:SF21">
    <property type="entry name" value="LIPOPROTEIN YIAD-RELATED"/>
    <property type="match status" value="1"/>
</dbReference>
<feature type="chain" id="PRO_5045691333" evidence="5">
    <location>
        <begin position="22"/>
        <end position="224"/>
    </location>
</feature>
<evidence type="ECO:0000313" key="8">
    <source>
        <dbReference type="Proteomes" id="UP001595445"/>
    </source>
</evidence>
<comment type="subcellular location">
    <subcellularLocation>
        <location evidence="1">Cell outer membrane</location>
    </subcellularLocation>
</comment>
<protein>
    <submittedName>
        <fullName evidence="7">OmpA family protein</fullName>
    </submittedName>
</protein>
<keyword evidence="5" id="KW-0732">Signal</keyword>
<dbReference type="Gene3D" id="3.30.1330.60">
    <property type="entry name" value="OmpA-like domain"/>
    <property type="match status" value="1"/>
</dbReference>
<dbReference type="CDD" id="cd07185">
    <property type="entry name" value="OmpA_C-like"/>
    <property type="match status" value="1"/>
</dbReference>
<sequence length="224" mass="24199">MRKMLAGLAVCAALVPAAGSAQDLSEQELLELFLAQRDAYKAAVEGKTSLTRGLTLVTAEDVEIATEVATEPTAPSTPTPEGTEVAAVEPVEAPRTDTVVSENATATLVKMPADLGVNIRIEFAFDSAALDDAQKPKLQKLCNVMRAADIQLFRIIGHTDASGSDDYNERLSRLRAEEVQRYFVGDCGIDPGRLEAVGLGERFLLEDYDPDSDQNRRVEFQALS</sequence>
<evidence type="ECO:0000256" key="5">
    <source>
        <dbReference type="SAM" id="SignalP"/>
    </source>
</evidence>
<dbReference type="PRINTS" id="PR01021">
    <property type="entry name" value="OMPADOMAIN"/>
</dbReference>
<gene>
    <name evidence="7" type="ORF">ACFOD6_11125</name>
</gene>
<dbReference type="EMBL" id="JBHRSM010000019">
    <property type="protein sequence ID" value="MFC3086598.1"/>
    <property type="molecule type" value="Genomic_DNA"/>
</dbReference>
<dbReference type="InterPro" id="IPR006665">
    <property type="entry name" value="OmpA-like"/>
</dbReference>
<dbReference type="InterPro" id="IPR036737">
    <property type="entry name" value="OmpA-like_sf"/>
</dbReference>
<dbReference type="Proteomes" id="UP001595445">
    <property type="component" value="Unassembled WGS sequence"/>
</dbReference>
<name>A0ABV7DU09_9RHOB</name>
<proteinExistence type="predicted"/>
<evidence type="ECO:0000256" key="2">
    <source>
        <dbReference type="ARBA" id="ARBA00023136"/>
    </source>
</evidence>
<comment type="caution">
    <text evidence="7">The sequence shown here is derived from an EMBL/GenBank/DDBJ whole genome shotgun (WGS) entry which is preliminary data.</text>
</comment>
<evidence type="ECO:0000313" key="7">
    <source>
        <dbReference type="EMBL" id="MFC3086598.1"/>
    </source>
</evidence>
<accession>A0ABV7DU09</accession>